<dbReference type="EMBL" id="SYVV01000002">
    <property type="protein sequence ID" value="TKG37460.1"/>
    <property type="molecule type" value="Genomic_DNA"/>
</dbReference>
<reference evidence="2" key="2">
    <citation type="submission" date="2016-07" db="EMBL/GenBank/DDBJ databases">
        <authorList>
            <person name="Wan K."/>
            <person name="Booth B."/>
            <person name="Spirohn K."/>
            <person name="Hao T."/>
            <person name="Hu Y."/>
            <person name="Calderwood M."/>
            <person name="Hill D."/>
            <person name="Mohr S."/>
            <person name="Vidal M."/>
            <person name="Celniker S."/>
            <person name="Perrimon N."/>
        </authorList>
    </citation>
    <scope>NUCLEOTIDE SEQUENCE</scope>
    <source>
        <strain evidence="2">10N.222.48.A2</strain>
    </source>
</reference>
<keyword evidence="1" id="KW-0472">Membrane</keyword>
<dbReference type="EMBL" id="MDBP01000045">
    <property type="protein sequence ID" value="PMP13417.1"/>
    <property type="molecule type" value="Genomic_DNA"/>
</dbReference>
<dbReference type="GO" id="GO:0005524">
    <property type="term" value="F:ATP binding"/>
    <property type="evidence" value="ECO:0007669"/>
    <property type="project" value="UniProtKB-KW"/>
</dbReference>
<evidence type="ECO:0000313" key="4">
    <source>
        <dbReference type="Proteomes" id="UP000235579"/>
    </source>
</evidence>
<keyword evidence="2" id="KW-0547">Nucleotide-binding</keyword>
<feature type="transmembrane region" description="Helical" evidence="1">
    <location>
        <begin position="21"/>
        <end position="41"/>
    </location>
</feature>
<comment type="caution">
    <text evidence="2">The sequence shown here is derived from an EMBL/GenBank/DDBJ whole genome shotgun (WGS) entry which is preliminary data.</text>
</comment>
<keyword evidence="1" id="KW-0812">Transmembrane</keyword>
<protein>
    <submittedName>
        <fullName evidence="2">ATP-binding protein</fullName>
    </submittedName>
</protein>
<keyword evidence="2" id="KW-0067">ATP-binding</keyword>
<accession>A0A2N7NGD2</accession>
<organism evidence="2 4">
    <name type="scientific">Vibrio tasmaniensis</name>
    <dbReference type="NCBI Taxonomy" id="212663"/>
    <lineage>
        <taxon>Bacteria</taxon>
        <taxon>Pseudomonadati</taxon>
        <taxon>Pseudomonadota</taxon>
        <taxon>Gammaproteobacteria</taxon>
        <taxon>Vibrionales</taxon>
        <taxon>Vibrionaceae</taxon>
        <taxon>Vibrio</taxon>
    </lineage>
</organism>
<reference evidence="2" key="3">
    <citation type="journal article" date="2018" name="Nature">
        <title>A major lineage of non-tailed dsDNA viruses as unrecognized killers of marine bacteria.</title>
        <authorList>
            <person name="Kauffman K.M."/>
            <person name="Hussain F.A."/>
            <person name="Yang J."/>
            <person name="Arevalo P."/>
            <person name="Brown J.M."/>
            <person name="Chang W.K."/>
            <person name="VanInsberghe D."/>
            <person name="Elsherbini J."/>
            <person name="Sharma R.S."/>
            <person name="Cutler M.B."/>
            <person name="Kelly L."/>
            <person name="Polz M.F."/>
        </authorList>
    </citation>
    <scope>NUCLEOTIDE SEQUENCE</scope>
    <source>
        <strain evidence="2">10N.222.48.A2</strain>
    </source>
</reference>
<dbReference type="Proteomes" id="UP000308018">
    <property type="component" value="Unassembled WGS sequence"/>
</dbReference>
<evidence type="ECO:0000313" key="2">
    <source>
        <dbReference type="EMBL" id="PMP13417.1"/>
    </source>
</evidence>
<evidence type="ECO:0000256" key="1">
    <source>
        <dbReference type="SAM" id="Phobius"/>
    </source>
</evidence>
<name>A0A2N7NGD2_9VIBR</name>
<proteinExistence type="predicted"/>
<reference evidence="4" key="1">
    <citation type="submission" date="2016-07" db="EMBL/GenBank/DDBJ databases">
        <title>Nontailed viruses are major unrecognized killers of bacteria in the ocean.</title>
        <authorList>
            <person name="Kauffman K."/>
            <person name="Hussain F."/>
            <person name="Yang J."/>
            <person name="Arevalo P."/>
            <person name="Brown J."/>
            <person name="Cutler M."/>
            <person name="Kelly L."/>
            <person name="Polz M.F."/>
        </authorList>
    </citation>
    <scope>NUCLEOTIDE SEQUENCE [LARGE SCALE GENOMIC DNA]</scope>
    <source>
        <strain evidence="4">10N.222.48.A2</strain>
    </source>
</reference>
<dbReference type="Proteomes" id="UP000235579">
    <property type="component" value="Unassembled WGS sequence"/>
</dbReference>
<evidence type="ECO:0000313" key="3">
    <source>
        <dbReference type="EMBL" id="TKG37460.1"/>
    </source>
</evidence>
<dbReference type="RefSeq" id="WP_009848153.1">
    <property type="nucleotide sequence ID" value="NZ_MDBG01000158.1"/>
</dbReference>
<dbReference type="Pfam" id="PF16964">
    <property type="entry name" value="TadF"/>
    <property type="match status" value="1"/>
</dbReference>
<keyword evidence="1" id="KW-1133">Transmembrane helix</keyword>
<reference evidence="3 5" key="4">
    <citation type="submission" date="2019-04" db="EMBL/GenBank/DDBJ databases">
        <title>A reverse ecology approach based on a biological definition of microbial populations.</title>
        <authorList>
            <person name="Arevalo P."/>
            <person name="Vaninsberghe D."/>
            <person name="Elsherbini J."/>
            <person name="Gore J."/>
            <person name="Polz M."/>
        </authorList>
    </citation>
    <scope>NUCLEOTIDE SEQUENCE [LARGE SCALE GENOMIC DNA]</scope>
    <source>
        <strain evidence="3 5">10N.222.45.A8</strain>
    </source>
</reference>
<gene>
    <name evidence="2" type="ORF">BCS92_17255</name>
    <name evidence="3" type="ORF">FC057_01480</name>
</gene>
<dbReference type="InterPro" id="IPR031582">
    <property type="entry name" value="TadF"/>
</dbReference>
<dbReference type="AlphaFoldDB" id="A0A2N7NGD2"/>
<sequence>MKGQNLKFRTLKHGNLKSKQQGVFSIEFAMVAVFFSLLIAFSGDVIIKLSLKGKLDRLSYSLVNVLKERTQLYDTDYQLTTKEVDDIDIIAQHSLLRTFGHFEREHYGLLVEELSFKQVGTPNPAISEKRGVVACRIKQTIDSLESMTVVTNRGREMPLYRVTVCYESDNWIGGILGREFTHVMSDSVVIGR</sequence>
<evidence type="ECO:0000313" key="5">
    <source>
        <dbReference type="Proteomes" id="UP000308018"/>
    </source>
</evidence>